<keyword evidence="3" id="KW-0808">Transferase</keyword>
<dbReference type="InterPro" id="IPR029063">
    <property type="entry name" value="SAM-dependent_MTases_sf"/>
</dbReference>
<dbReference type="Ensembl" id="ENSHHUT00000057130.1">
    <property type="protein sequence ID" value="ENSHHUP00000055211.1"/>
    <property type="gene ID" value="ENSHHUG00000033059.1"/>
</dbReference>
<evidence type="ECO:0000256" key="3">
    <source>
        <dbReference type="ARBA" id="ARBA00022679"/>
    </source>
</evidence>
<reference evidence="9" key="1">
    <citation type="submission" date="2018-06" db="EMBL/GenBank/DDBJ databases">
        <title>Genome assembly of Danube salmon.</title>
        <authorList>
            <person name="Macqueen D.J."/>
            <person name="Gundappa M.K."/>
        </authorList>
    </citation>
    <scope>NUCLEOTIDE SEQUENCE [LARGE SCALE GENOMIC DNA]</scope>
</reference>
<dbReference type="AlphaFoldDB" id="A0A4W5NSP1"/>
<organism evidence="8 9">
    <name type="scientific">Hucho hucho</name>
    <name type="common">huchen</name>
    <dbReference type="NCBI Taxonomy" id="62062"/>
    <lineage>
        <taxon>Eukaryota</taxon>
        <taxon>Metazoa</taxon>
        <taxon>Chordata</taxon>
        <taxon>Craniata</taxon>
        <taxon>Vertebrata</taxon>
        <taxon>Euteleostomi</taxon>
        <taxon>Actinopterygii</taxon>
        <taxon>Neopterygii</taxon>
        <taxon>Teleostei</taxon>
        <taxon>Protacanthopterygii</taxon>
        <taxon>Salmoniformes</taxon>
        <taxon>Salmonidae</taxon>
        <taxon>Salmoninae</taxon>
        <taxon>Hucho</taxon>
    </lineage>
</organism>
<evidence type="ECO:0000256" key="5">
    <source>
        <dbReference type="ARBA" id="ARBA00071300"/>
    </source>
</evidence>
<feature type="domain" description="Methyltransferase" evidence="7">
    <location>
        <begin position="54"/>
        <end position="112"/>
    </location>
</feature>
<protein>
    <recommendedName>
        <fullName evidence="5">eEF1A lysine and N-terminal methyltransferase</fullName>
    </recommendedName>
    <alternativeName>
        <fullName evidence="6">Methyltransferase-like protein 13</fullName>
    </alternativeName>
</protein>
<dbReference type="Proteomes" id="UP000314982">
    <property type="component" value="Unassembled WGS sequence"/>
</dbReference>
<evidence type="ECO:0000256" key="1">
    <source>
        <dbReference type="ARBA" id="ARBA00008361"/>
    </source>
</evidence>
<proteinExistence type="inferred from homology"/>
<accession>A0A4W5NSP1</accession>
<dbReference type="GeneTree" id="ENSGT00510000047399"/>
<reference evidence="8" key="2">
    <citation type="submission" date="2025-08" db="UniProtKB">
        <authorList>
            <consortium name="Ensembl"/>
        </authorList>
    </citation>
    <scope>IDENTIFICATION</scope>
</reference>
<dbReference type="SUPFAM" id="SSF53335">
    <property type="entry name" value="S-adenosyl-L-methionine-dependent methyltransferases"/>
    <property type="match status" value="1"/>
</dbReference>
<evidence type="ECO:0000259" key="7">
    <source>
        <dbReference type="Pfam" id="PF13649"/>
    </source>
</evidence>
<evidence type="ECO:0000313" key="9">
    <source>
        <dbReference type="Proteomes" id="UP000314982"/>
    </source>
</evidence>
<evidence type="ECO:0000256" key="6">
    <source>
        <dbReference type="ARBA" id="ARBA00081503"/>
    </source>
</evidence>
<comment type="similarity">
    <text evidence="1">Belongs to the methyltransferase superfamily.</text>
</comment>
<dbReference type="InterPro" id="IPR041698">
    <property type="entry name" value="Methyltransf_25"/>
</dbReference>
<evidence type="ECO:0000256" key="4">
    <source>
        <dbReference type="ARBA" id="ARBA00023268"/>
    </source>
</evidence>
<evidence type="ECO:0000313" key="8">
    <source>
        <dbReference type="Ensembl" id="ENSHHUP00000055211.1"/>
    </source>
</evidence>
<dbReference type="GO" id="GO:0008168">
    <property type="term" value="F:methyltransferase activity"/>
    <property type="evidence" value="ECO:0007669"/>
    <property type="project" value="UniProtKB-KW"/>
</dbReference>
<dbReference type="GO" id="GO:0032259">
    <property type="term" value="P:methylation"/>
    <property type="evidence" value="ECO:0007669"/>
    <property type="project" value="UniProtKB-KW"/>
</dbReference>
<dbReference type="Pfam" id="PF13649">
    <property type="entry name" value="Methyltransf_25"/>
    <property type="match status" value="1"/>
</dbReference>
<dbReference type="Gene3D" id="3.40.50.150">
    <property type="entry name" value="Vaccinia Virus protein VP39"/>
    <property type="match status" value="1"/>
</dbReference>
<dbReference type="PANTHER" id="PTHR12176">
    <property type="entry name" value="SAM-DEPENDENT METHYLTRANSFERASE SUPERFAMILY PROTEIN"/>
    <property type="match status" value="1"/>
</dbReference>
<name>A0A4W5NSP1_9TELE</name>
<dbReference type="STRING" id="62062.ENSHHUP00000055211"/>
<dbReference type="PANTHER" id="PTHR12176:SF78">
    <property type="entry name" value="EEF1A LYSINE AND N-TERMINAL METHYLTRANSFERASE"/>
    <property type="match status" value="1"/>
</dbReference>
<dbReference type="InterPro" id="IPR051419">
    <property type="entry name" value="Lys/N-term_MeTrsfase_sf"/>
</dbReference>
<evidence type="ECO:0000256" key="2">
    <source>
        <dbReference type="ARBA" id="ARBA00022603"/>
    </source>
</evidence>
<keyword evidence="2" id="KW-0489">Methyltransferase</keyword>
<keyword evidence="4" id="KW-0511">Multifunctional enzyme</keyword>
<reference evidence="8" key="3">
    <citation type="submission" date="2025-09" db="UniProtKB">
        <authorList>
            <consortium name="Ensembl"/>
        </authorList>
    </citation>
    <scope>IDENTIFICATION</scope>
</reference>
<keyword evidence="9" id="KW-1185">Reference proteome</keyword>
<sequence>MSLLTRTTEEFSSTEYWERFFKKRGEKAFDWYGDYNKLCGAYTKGTLPICGNTFIEQLYDVGYRHLTNIDISETVVNHMNQKNAKLRPDLTFQKVDATQTPFEDGSYQATLDKGTLDAMMCQGEDVSPVRLPVVADLFVVKECQVCAMLRQRLNMGTDHRYPLVDPLPCPHRVTPATPLLYRTAPLEPRCPFAIFVGETLDLLYMSHQWEHL</sequence>